<dbReference type="RefSeq" id="WP_070972288.1">
    <property type="nucleotide sequence ID" value="NZ_CP017715.1"/>
</dbReference>
<evidence type="ECO:0000313" key="3">
    <source>
        <dbReference type="EMBL" id="AOY89517.1"/>
    </source>
</evidence>
<dbReference type="SUPFAM" id="SSF103247">
    <property type="entry name" value="TT1751-like"/>
    <property type="match status" value="1"/>
</dbReference>
<feature type="signal peptide" evidence="1">
    <location>
        <begin position="1"/>
        <end position="22"/>
    </location>
</feature>
<dbReference type="InterPro" id="IPR005180">
    <property type="entry name" value="DUF302"/>
</dbReference>
<evidence type="ECO:0000313" key="4">
    <source>
        <dbReference type="Proteomes" id="UP000177445"/>
    </source>
</evidence>
<feature type="domain" description="DUF302" evidence="2">
    <location>
        <begin position="57"/>
        <end position="119"/>
    </location>
</feature>
<dbReference type="PANTHER" id="PTHR38342">
    <property type="entry name" value="SLR5037 PROTEIN"/>
    <property type="match status" value="1"/>
</dbReference>
<dbReference type="KEGG" id="msq:BKP64_15815"/>
<dbReference type="CDD" id="cd14797">
    <property type="entry name" value="DUF302"/>
    <property type="match status" value="1"/>
</dbReference>
<organism evidence="3 4">
    <name type="scientific">Marinobacter salinus</name>
    <dbReference type="NCBI Taxonomy" id="1874317"/>
    <lineage>
        <taxon>Bacteria</taxon>
        <taxon>Pseudomonadati</taxon>
        <taxon>Pseudomonadota</taxon>
        <taxon>Gammaproteobacteria</taxon>
        <taxon>Pseudomonadales</taxon>
        <taxon>Marinobacteraceae</taxon>
        <taxon>Marinobacter</taxon>
    </lineage>
</organism>
<name>A0A1D9GPG4_9GAMM</name>
<evidence type="ECO:0000259" key="2">
    <source>
        <dbReference type="Pfam" id="PF03625"/>
    </source>
</evidence>
<dbReference type="Pfam" id="PF03625">
    <property type="entry name" value="DUF302"/>
    <property type="match status" value="1"/>
</dbReference>
<protein>
    <recommendedName>
        <fullName evidence="2">DUF302 domain-containing protein</fullName>
    </recommendedName>
</protein>
<dbReference type="OrthoDB" id="9799367at2"/>
<keyword evidence="4" id="KW-1185">Reference proteome</keyword>
<reference evidence="3 4" key="1">
    <citation type="submission" date="2016-10" db="EMBL/GenBank/DDBJ databases">
        <title>Marinobacter salinus sp. nov., a moderately halophilic bacterium isolated from a tidal flat environment.</title>
        <authorList>
            <person name="Park S.-J."/>
        </authorList>
    </citation>
    <scope>NUCLEOTIDE SEQUENCE [LARGE SCALE GENOMIC DNA]</scope>
    <source>
        <strain evidence="3 4">Hb8</strain>
    </source>
</reference>
<evidence type="ECO:0000256" key="1">
    <source>
        <dbReference type="SAM" id="SignalP"/>
    </source>
</evidence>
<accession>A0A1D9GPG4</accession>
<feature type="chain" id="PRO_5009442052" description="DUF302 domain-containing protein" evidence="1">
    <location>
        <begin position="23"/>
        <end position="151"/>
    </location>
</feature>
<dbReference type="Gene3D" id="3.30.310.70">
    <property type="entry name" value="TT1751-like domain"/>
    <property type="match status" value="1"/>
</dbReference>
<sequence length="151" mass="15995">MNVFRMIALPLMFLLVSGVVQAADGLIMVKSSHSVAATADKLEAVLSEKGMKIMNRIDHAAGAESAGMSLRPTQLVIFGNPKVGTPLMQCAQSVAVDLPQKALIWQDENGQVWLGYNDPAYLKARHGIEGCDEVLAKVSGALASFAAAATR</sequence>
<gene>
    <name evidence="3" type="ORF">BKP64_15815</name>
</gene>
<dbReference type="InterPro" id="IPR035923">
    <property type="entry name" value="TT1751-like_sf"/>
</dbReference>
<dbReference type="EMBL" id="CP017715">
    <property type="protein sequence ID" value="AOY89517.1"/>
    <property type="molecule type" value="Genomic_DNA"/>
</dbReference>
<keyword evidence="1" id="KW-0732">Signal</keyword>
<proteinExistence type="predicted"/>
<dbReference type="PANTHER" id="PTHR38342:SF2">
    <property type="entry name" value="INNER MEMBRANE OR EXPORTED"/>
    <property type="match status" value="1"/>
</dbReference>
<dbReference type="AlphaFoldDB" id="A0A1D9GPG4"/>
<dbReference type="Proteomes" id="UP000177445">
    <property type="component" value="Chromosome"/>
</dbReference>